<dbReference type="InterPro" id="IPR049177">
    <property type="entry name" value="MgtC_SapB_SrpB_YhiD_N"/>
</dbReference>
<dbReference type="PRINTS" id="PR01837">
    <property type="entry name" value="MGTCSAPBPROT"/>
</dbReference>
<comment type="similarity">
    <text evidence="2 7">Belongs to the MgtC/SapB family.</text>
</comment>
<keyword evidence="10" id="KW-1185">Reference proteome</keyword>
<dbReference type="EMBL" id="QCYG01000012">
    <property type="protein sequence ID" value="PVA05295.1"/>
    <property type="molecule type" value="Genomic_DNA"/>
</dbReference>
<feature type="domain" description="MgtC/SapB/SrpB/YhiD N-terminal" evidence="8">
    <location>
        <begin position="19"/>
        <end position="145"/>
    </location>
</feature>
<keyword evidence="6 7" id="KW-0472">Membrane</keyword>
<feature type="transmembrane region" description="Helical" evidence="7">
    <location>
        <begin position="116"/>
        <end position="142"/>
    </location>
</feature>
<sequence>MNDMFSSDTLTFMTVAYRLVAATLLPLAIGLERYFRNKPIDFRPFVIISLVACALMIGTADYLATMQSDGNRMDPTRIMEGVITGIGFLGAGAMYRDGDFIKGAGSAASIWSAGAIGLLCGIGELWLAGIATGGILVLMIAAEPFAGHWSNQHDDDEGLS</sequence>
<feature type="transmembrane region" description="Helical" evidence="7">
    <location>
        <begin position="12"/>
        <end position="31"/>
    </location>
</feature>
<evidence type="ECO:0000256" key="6">
    <source>
        <dbReference type="ARBA" id="ARBA00023136"/>
    </source>
</evidence>
<organism evidence="9 10">
    <name type="scientific">Thalassorhabdomicrobium marinisediminis</name>
    <dbReference type="NCBI Taxonomy" id="2170577"/>
    <lineage>
        <taxon>Bacteria</taxon>
        <taxon>Pseudomonadati</taxon>
        <taxon>Pseudomonadota</taxon>
        <taxon>Alphaproteobacteria</taxon>
        <taxon>Rhodobacterales</taxon>
        <taxon>Paracoccaceae</taxon>
        <taxon>Thalassorhabdomicrobium</taxon>
    </lineage>
</organism>
<keyword evidence="3" id="KW-1003">Cell membrane</keyword>
<accession>A0A2T7FT15</accession>
<dbReference type="GO" id="GO:0005886">
    <property type="term" value="C:plasma membrane"/>
    <property type="evidence" value="ECO:0007669"/>
    <property type="project" value="UniProtKB-SubCell"/>
</dbReference>
<evidence type="ECO:0000313" key="10">
    <source>
        <dbReference type="Proteomes" id="UP000244817"/>
    </source>
</evidence>
<protein>
    <recommendedName>
        <fullName evidence="7">Protein MgtC</fullName>
    </recommendedName>
</protein>
<dbReference type="PANTHER" id="PTHR33778">
    <property type="entry name" value="PROTEIN MGTC"/>
    <property type="match status" value="1"/>
</dbReference>
<evidence type="ECO:0000256" key="7">
    <source>
        <dbReference type="RuleBase" id="RU365041"/>
    </source>
</evidence>
<proteinExistence type="inferred from homology"/>
<evidence type="ECO:0000313" key="9">
    <source>
        <dbReference type="EMBL" id="PVA05295.1"/>
    </source>
</evidence>
<dbReference type="Pfam" id="PF02308">
    <property type="entry name" value="MgtC"/>
    <property type="match status" value="1"/>
</dbReference>
<gene>
    <name evidence="9" type="ORF">DC363_15880</name>
</gene>
<comment type="subcellular location">
    <subcellularLocation>
        <location evidence="7">Cell inner membrane</location>
        <topology evidence="7">Multi-pass membrane protein</topology>
    </subcellularLocation>
    <subcellularLocation>
        <location evidence="1">Cell membrane</location>
        <topology evidence="1">Multi-pass membrane protein</topology>
    </subcellularLocation>
</comment>
<dbReference type="InterPro" id="IPR003416">
    <property type="entry name" value="MgtC/SapB/SrpB/YhiD_fam"/>
</dbReference>
<dbReference type="OrthoDB" id="9811198at2"/>
<evidence type="ECO:0000256" key="3">
    <source>
        <dbReference type="ARBA" id="ARBA00022475"/>
    </source>
</evidence>
<evidence type="ECO:0000256" key="4">
    <source>
        <dbReference type="ARBA" id="ARBA00022692"/>
    </source>
</evidence>
<dbReference type="Proteomes" id="UP000244817">
    <property type="component" value="Unassembled WGS sequence"/>
</dbReference>
<keyword evidence="5 7" id="KW-1133">Transmembrane helix</keyword>
<evidence type="ECO:0000256" key="1">
    <source>
        <dbReference type="ARBA" id="ARBA00004651"/>
    </source>
</evidence>
<reference evidence="9 10" key="1">
    <citation type="submission" date="2018-04" db="EMBL/GenBank/DDBJ databases">
        <title>Pelagivirga bohaiensis gen. nov., sp. nov., a bacterium isolated from the Bohai Sea.</title>
        <authorList>
            <person name="Ji X."/>
        </authorList>
    </citation>
    <scope>NUCLEOTIDE SEQUENCE [LARGE SCALE GENOMIC DNA]</scope>
    <source>
        <strain evidence="9 10">BH-SD16</strain>
    </source>
</reference>
<dbReference type="PANTHER" id="PTHR33778:SF1">
    <property type="entry name" value="MAGNESIUM TRANSPORTER YHID-RELATED"/>
    <property type="match status" value="1"/>
</dbReference>
<comment type="caution">
    <text evidence="9">The sequence shown here is derived from an EMBL/GenBank/DDBJ whole genome shotgun (WGS) entry which is preliminary data.</text>
</comment>
<dbReference type="AlphaFoldDB" id="A0A2T7FT15"/>
<evidence type="ECO:0000259" key="8">
    <source>
        <dbReference type="Pfam" id="PF02308"/>
    </source>
</evidence>
<feature type="transmembrane region" description="Helical" evidence="7">
    <location>
        <begin position="43"/>
        <end position="64"/>
    </location>
</feature>
<keyword evidence="4 7" id="KW-0812">Transmembrane</keyword>
<evidence type="ECO:0000256" key="2">
    <source>
        <dbReference type="ARBA" id="ARBA00009298"/>
    </source>
</evidence>
<name>A0A2T7FT15_9RHOB</name>
<evidence type="ECO:0000256" key="5">
    <source>
        <dbReference type="ARBA" id="ARBA00022989"/>
    </source>
</evidence>
<feature type="transmembrane region" description="Helical" evidence="7">
    <location>
        <begin position="76"/>
        <end position="95"/>
    </location>
</feature>
<dbReference type="RefSeq" id="WP_108642143.1">
    <property type="nucleotide sequence ID" value="NZ_CANLQJ010000005.1"/>
</dbReference>
<keyword evidence="7" id="KW-0997">Cell inner membrane</keyword>